<keyword evidence="4" id="KW-1185">Reference proteome</keyword>
<dbReference type="GO" id="GO:0046081">
    <property type="term" value="P:dUTP catabolic process"/>
    <property type="evidence" value="ECO:0007669"/>
    <property type="project" value="TreeGrafter"/>
</dbReference>
<dbReference type="GO" id="GO:0006950">
    <property type="term" value="P:response to stress"/>
    <property type="evidence" value="ECO:0007669"/>
    <property type="project" value="UniProtKB-ARBA"/>
</dbReference>
<dbReference type="GO" id="GO:0047429">
    <property type="term" value="F:nucleoside triphosphate diphosphatase activity"/>
    <property type="evidence" value="ECO:0007669"/>
    <property type="project" value="InterPro"/>
</dbReference>
<dbReference type="GO" id="GO:0046047">
    <property type="term" value="P:TTP catabolic process"/>
    <property type="evidence" value="ECO:0007669"/>
    <property type="project" value="TreeGrafter"/>
</dbReference>
<proteinExistence type="predicted"/>
<name>A0A1I2FEA8_9BACI</name>
<dbReference type="PIRSF" id="PIRSF002845">
    <property type="entry name" value="Ttrprl_mtas_MazG"/>
    <property type="match status" value="1"/>
</dbReference>
<dbReference type="SUPFAM" id="SSF101386">
    <property type="entry name" value="all-alpha NTP pyrophosphatases"/>
    <property type="match status" value="2"/>
</dbReference>
<evidence type="ECO:0000313" key="3">
    <source>
        <dbReference type="EMBL" id="SFF03585.1"/>
    </source>
</evidence>
<dbReference type="CDD" id="cd11529">
    <property type="entry name" value="NTP-PPase_MazG_Cterm"/>
    <property type="match status" value="1"/>
</dbReference>
<dbReference type="STRING" id="930128.SAMN05192532_11135"/>
<dbReference type="GO" id="GO:0046061">
    <property type="term" value="P:dATP catabolic process"/>
    <property type="evidence" value="ECO:0007669"/>
    <property type="project" value="TreeGrafter"/>
</dbReference>
<dbReference type="InterPro" id="IPR014777">
    <property type="entry name" value="4pyrrole_Mease_sub1"/>
</dbReference>
<sequence length="496" mass="57093">MSETNREIPFITVIGLGAGDLDQMPLGIYRTLQQANPLYLRTASHPVVQELEREGITFSTFDAIYEEEEDFSAVYEKITRTLLTEANRLSHIYYAVPGHPLTAEITVQQLIESEEKGDLRLEIKGGQSFLDPMFTALRIDPNDGFQLLDATSMQPNDLMLRQHVIVSQVYDAMIASDVKLTLMEKYPDDYEVTLVTAAGTKEETLKKMPLFELDREAYVNNLTALYIPPVTEVASLYREFATLRHVIATLRGPDGCPWDKKQTHESLKKYLIEETYEVIDAIDEKDDEHLIEELGDVLLQVLLHAQIGEDEGYFTMEDVIETLTAKMIRRHPHVFGDQEADTAEDVTNNWEAIKKKEKGSQGESLLHPISPSLPALIQAYELQKTAAKVGFDWNDDAPMWKKFHEELAEWLTELKNGDQKSIKKEFGDLLFVIVNLGRFYKLQPEECLHMTNRKFKDRFRYIEKALQERGKIPEETSLADMDHFWEEAKQQERRNQ</sequence>
<dbReference type="GO" id="GO:0006203">
    <property type="term" value="P:dGTP catabolic process"/>
    <property type="evidence" value="ECO:0007669"/>
    <property type="project" value="TreeGrafter"/>
</dbReference>
<dbReference type="CDD" id="cd11528">
    <property type="entry name" value="NTP-PPase_MazG_Nterm"/>
    <property type="match status" value="1"/>
</dbReference>
<evidence type="ECO:0000259" key="1">
    <source>
        <dbReference type="Pfam" id="PF00590"/>
    </source>
</evidence>
<dbReference type="RefSeq" id="WP_091664036.1">
    <property type="nucleotide sequence ID" value="NZ_FONT01000011.1"/>
</dbReference>
<evidence type="ECO:0000259" key="2">
    <source>
        <dbReference type="Pfam" id="PF03819"/>
    </source>
</evidence>
<dbReference type="NCBIfam" id="NF007113">
    <property type="entry name" value="PRK09562.1"/>
    <property type="match status" value="1"/>
</dbReference>
<dbReference type="GO" id="GO:0008168">
    <property type="term" value="F:methyltransferase activity"/>
    <property type="evidence" value="ECO:0007669"/>
    <property type="project" value="UniProtKB-KW"/>
</dbReference>
<dbReference type="AlphaFoldDB" id="A0A1I2FEA8"/>
<dbReference type="InterPro" id="IPR011551">
    <property type="entry name" value="NTP_PyrPHydrolase_MazG"/>
</dbReference>
<dbReference type="InterPro" id="IPR035996">
    <property type="entry name" value="4pyrrol_Methylase_sf"/>
</dbReference>
<dbReference type="EMBL" id="FONT01000011">
    <property type="protein sequence ID" value="SFF03585.1"/>
    <property type="molecule type" value="Genomic_DNA"/>
</dbReference>
<dbReference type="Proteomes" id="UP000199516">
    <property type="component" value="Unassembled WGS sequence"/>
</dbReference>
<dbReference type="InterPro" id="IPR048015">
    <property type="entry name" value="NTP-PPase_MazG-like_N"/>
</dbReference>
<dbReference type="OrthoDB" id="9808939at2"/>
<dbReference type="InterPro" id="IPR024180">
    <property type="entry name" value="Tetrapyrrole_Mease/MazG_pred"/>
</dbReference>
<dbReference type="GO" id="GO:0032259">
    <property type="term" value="P:methylation"/>
    <property type="evidence" value="ECO:0007669"/>
    <property type="project" value="UniProtKB-KW"/>
</dbReference>
<reference evidence="3 4" key="1">
    <citation type="submission" date="2016-10" db="EMBL/GenBank/DDBJ databases">
        <authorList>
            <person name="de Groot N.N."/>
        </authorList>
    </citation>
    <scope>NUCLEOTIDE SEQUENCE [LARGE SCALE GENOMIC DNA]</scope>
    <source>
        <strain evidence="3 4">DSM 23995</strain>
    </source>
</reference>
<dbReference type="InterPro" id="IPR000878">
    <property type="entry name" value="4pyrrol_Mease"/>
</dbReference>
<dbReference type="Gene3D" id="1.10.287.1080">
    <property type="entry name" value="MazG-like"/>
    <property type="match status" value="2"/>
</dbReference>
<dbReference type="InterPro" id="IPR048011">
    <property type="entry name" value="NTP-PPase_MazG-like_C"/>
</dbReference>
<dbReference type="FunFam" id="1.10.287.1080:FF:000003">
    <property type="entry name" value="Nucleoside triphosphate pyrophosphohydrolase"/>
    <property type="match status" value="1"/>
</dbReference>
<dbReference type="Pfam" id="PF03819">
    <property type="entry name" value="MazG"/>
    <property type="match status" value="2"/>
</dbReference>
<dbReference type="GO" id="GO:0046052">
    <property type="term" value="P:UTP catabolic process"/>
    <property type="evidence" value="ECO:0007669"/>
    <property type="project" value="TreeGrafter"/>
</dbReference>
<dbReference type="FunFam" id="1.10.287.1080:FF:000001">
    <property type="entry name" value="Nucleoside triphosphate pyrophosphohydrolase"/>
    <property type="match status" value="1"/>
</dbReference>
<dbReference type="Gene3D" id="3.40.1010.10">
    <property type="entry name" value="Cobalt-precorrin-4 Transmethylase, Domain 1"/>
    <property type="match status" value="1"/>
</dbReference>
<feature type="domain" description="Tetrapyrrole methylase" evidence="1">
    <location>
        <begin position="11"/>
        <end position="213"/>
    </location>
</feature>
<keyword evidence="3" id="KW-0808">Transferase</keyword>
<dbReference type="Pfam" id="PF00590">
    <property type="entry name" value="TP_methylase"/>
    <property type="match status" value="1"/>
</dbReference>
<organism evidence="3 4">
    <name type="scientific">Alteribacillus iranensis</name>
    <dbReference type="NCBI Taxonomy" id="930128"/>
    <lineage>
        <taxon>Bacteria</taxon>
        <taxon>Bacillati</taxon>
        <taxon>Bacillota</taxon>
        <taxon>Bacilli</taxon>
        <taxon>Bacillales</taxon>
        <taxon>Bacillaceae</taxon>
        <taxon>Alteribacillus</taxon>
    </lineage>
</organism>
<dbReference type="PANTHER" id="PTHR30522:SF0">
    <property type="entry name" value="NUCLEOSIDE TRIPHOSPHATE PYROPHOSPHOHYDROLASE"/>
    <property type="match status" value="1"/>
</dbReference>
<dbReference type="PANTHER" id="PTHR30522">
    <property type="entry name" value="NUCLEOSIDE TRIPHOSPHATE PYROPHOSPHOHYDROLASE"/>
    <property type="match status" value="1"/>
</dbReference>
<keyword evidence="3" id="KW-0489">Methyltransferase</keyword>
<feature type="domain" description="NTP pyrophosphohydrolase MazG-like" evidence="2">
    <location>
        <begin position="403"/>
        <end position="458"/>
    </location>
</feature>
<gene>
    <name evidence="3" type="ORF">SAMN05192532_11135</name>
</gene>
<dbReference type="SUPFAM" id="SSF53790">
    <property type="entry name" value="Tetrapyrrole methylase"/>
    <property type="match status" value="1"/>
</dbReference>
<dbReference type="InterPro" id="IPR004518">
    <property type="entry name" value="MazG-like_dom"/>
</dbReference>
<protein>
    <submittedName>
        <fullName evidence="3">Tetrapyrrole methylase family protein / MazG family protein</fullName>
    </submittedName>
</protein>
<accession>A0A1I2FEA8</accession>
<dbReference type="NCBIfam" id="TIGR00444">
    <property type="entry name" value="mazG"/>
    <property type="match status" value="1"/>
</dbReference>
<feature type="domain" description="NTP pyrophosphohydrolase MazG-like" evidence="2">
    <location>
        <begin position="262"/>
        <end position="335"/>
    </location>
</feature>
<dbReference type="InterPro" id="IPR035013">
    <property type="entry name" value="YabN_N"/>
</dbReference>
<evidence type="ECO:0000313" key="4">
    <source>
        <dbReference type="Proteomes" id="UP000199516"/>
    </source>
</evidence>
<dbReference type="GO" id="GO:0046076">
    <property type="term" value="P:dTTP catabolic process"/>
    <property type="evidence" value="ECO:0007669"/>
    <property type="project" value="TreeGrafter"/>
</dbReference>
<dbReference type="CDD" id="cd11723">
    <property type="entry name" value="YabN_N_like"/>
    <property type="match status" value="1"/>
</dbReference>